<dbReference type="SUPFAM" id="SSF55486">
    <property type="entry name" value="Metalloproteases ('zincins'), catalytic domain"/>
    <property type="match status" value="1"/>
</dbReference>
<dbReference type="PANTHER" id="PTHR15910">
    <property type="entry name" value="ARCHAEMETZINCIN"/>
    <property type="match status" value="1"/>
</dbReference>
<evidence type="ECO:0000256" key="6">
    <source>
        <dbReference type="ARBA" id="ARBA00023049"/>
    </source>
</evidence>
<dbReference type="Proteomes" id="UP000663722">
    <property type="component" value="Chromosome"/>
</dbReference>
<evidence type="ECO:0000256" key="2">
    <source>
        <dbReference type="ARBA" id="ARBA00022670"/>
    </source>
</evidence>
<dbReference type="AlphaFoldDB" id="A0A975BI16"/>
<evidence type="ECO:0000256" key="3">
    <source>
        <dbReference type="ARBA" id="ARBA00022723"/>
    </source>
</evidence>
<dbReference type="PANTHER" id="PTHR15910:SF1">
    <property type="entry name" value="ARCHAEMETZINCIN-2"/>
    <property type="match status" value="1"/>
</dbReference>
<reference evidence="7" key="1">
    <citation type="journal article" date="2021" name="Microb. Physiol.">
        <title>Proteogenomic Insights into the Physiology of Marine, Sulfate-Reducing, Filamentous Desulfonema limicola and Desulfonema magnum.</title>
        <authorList>
            <person name="Schnaars V."/>
            <person name="Wohlbrand L."/>
            <person name="Scheve S."/>
            <person name="Hinrichs C."/>
            <person name="Reinhardt R."/>
            <person name="Rabus R."/>
        </authorList>
    </citation>
    <scope>NUCLEOTIDE SEQUENCE</scope>
    <source>
        <strain evidence="7">4be13</strain>
    </source>
</reference>
<keyword evidence="8" id="KW-1185">Reference proteome</keyword>
<dbReference type="InterPro" id="IPR012091">
    <property type="entry name" value="Pept_M54_archaemetzncn_arc/bac"/>
</dbReference>
<dbReference type="GO" id="GO:0008270">
    <property type="term" value="F:zinc ion binding"/>
    <property type="evidence" value="ECO:0007669"/>
    <property type="project" value="InterPro"/>
</dbReference>
<comment type="cofactor">
    <cofactor evidence="1">
        <name>Zn(2+)</name>
        <dbReference type="ChEBI" id="CHEBI:29105"/>
    </cofactor>
</comment>
<keyword evidence="3" id="KW-0479">Metal-binding</keyword>
<dbReference type="GO" id="GO:0008237">
    <property type="term" value="F:metallopeptidase activity"/>
    <property type="evidence" value="ECO:0007669"/>
    <property type="project" value="UniProtKB-KW"/>
</dbReference>
<accession>A0A975BI16</accession>
<dbReference type="PIRSF" id="PIRSF005785">
    <property type="entry name" value="Zn-prot_arch"/>
    <property type="match status" value="1"/>
</dbReference>
<dbReference type="Gene3D" id="3.40.390.10">
    <property type="entry name" value="Collagenase (Catalytic Domain)"/>
    <property type="match status" value="1"/>
</dbReference>
<keyword evidence="2" id="KW-0645">Protease</keyword>
<dbReference type="CDD" id="cd11375">
    <property type="entry name" value="Peptidase_M54"/>
    <property type="match status" value="1"/>
</dbReference>
<name>A0A975BI16_9BACT</name>
<dbReference type="InterPro" id="IPR024079">
    <property type="entry name" value="MetalloPept_cat_dom_sf"/>
</dbReference>
<dbReference type="KEGG" id="dmm:dnm_017020"/>
<evidence type="ECO:0000256" key="4">
    <source>
        <dbReference type="ARBA" id="ARBA00022801"/>
    </source>
</evidence>
<dbReference type="RefSeq" id="WP_207681636.1">
    <property type="nucleotide sequence ID" value="NZ_CP061800.1"/>
</dbReference>
<evidence type="ECO:0000313" key="7">
    <source>
        <dbReference type="EMBL" id="QTA85688.1"/>
    </source>
</evidence>
<dbReference type="EMBL" id="CP061800">
    <property type="protein sequence ID" value="QTA85688.1"/>
    <property type="molecule type" value="Genomic_DNA"/>
</dbReference>
<keyword evidence="4" id="KW-0378">Hydrolase</keyword>
<proteinExistence type="predicted"/>
<dbReference type="InterPro" id="IPR012962">
    <property type="entry name" value="Pept_M54_archaemetzincn"/>
</dbReference>
<gene>
    <name evidence="7" type="ORF">dnm_017020</name>
</gene>
<dbReference type="GO" id="GO:0006508">
    <property type="term" value="P:proteolysis"/>
    <property type="evidence" value="ECO:0007669"/>
    <property type="project" value="UniProtKB-KW"/>
</dbReference>
<keyword evidence="6" id="KW-0482">Metalloprotease</keyword>
<protein>
    <submittedName>
        <fullName evidence="7">Peptidase, M54 family</fullName>
    </submittedName>
</protein>
<organism evidence="7 8">
    <name type="scientific">Desulfonema magnum</name>
    <dbReference type="NCBI Taxonomy" id="45655"/>
    <lineage>
        <taxon>Bacteria</taxon>
        <taxon>Pseudomonadati</taxon>
        <taxon>Thermodesulfobacteriota</taxon>
        <taxon>Desulfobacteria</taxon>
        <taxon>Desulfobacterales</taxon>
        <taxon>Desulfococcaceae</taxon>
        <taxon>Desulfonema</taxon>
    </lineage>
</organism>
<keyword evidence="5" id="KW-0862">Zinc</keyword>
<dbReference type="Pfam" id="PF07998">
    <property type="entry name" value="Peptidase_M54"/>
    <property type="match status" value="1"/>
</dbReference>
<sequence length="174" mass="19906">MKPVNIRVGVVPVGEVPEIAPKVIASHFLGYLNLSADILPRLEHPEYAFDKRRCQYNAALIIKAFESEHFDSYDKVIGVFDVDLFVPLFTHVFGEARLGGKYAIISLFRLEKNLERAAKVALHEFGHLCHLEHCRDIKCLMHFSKGLEELDNTPLYFCKYCSAYLESAFSRVRT</sequence>
<evidence type="ECO:0000256" key="1">
    <source>
        <dbReference type="ARBA" id="ARBA00001947"/>
    </source>
</evidence>
<evidence type="ECO:0000313" key="8">
    <source>
        <dbReference type="Proteomes" id="UP000663722"/>
    </source>
</evidence>
<evidence type="ECO:0000256" key="5">
    <source>
        <dbReference type="ARBA" id="ARBA00022833"/>
    </source>
</evidence>